<feature type="coiled-coil region" evidence="1">
    <location>
        <begin position="10"/>
        <end position="86"/>
    </location>
</feature>
<keyword evidence="1" id="KW-0175">Coiled coil</keyword>
<organism evidence="2">
    <name type="scientific">Nicotiana tabacum</name>
    <name type="common">Common tobacco</name>
    <dbReference type="NCBI Taxonomy" id="4097"/>
    <lineage>
        <taxon>Eukaryota</taxon>
        <taxon>Viridiplantae</taxon>
        <taxon>Streptophyta</taxon>
        <taxon>Embryophyta</taxon>
        <taxon>Tracheophyta</taxon>
        <taxon>Spermatophyta</taxon>
        <taxon>Magnoliopsida</taxon>
        <taxon>eudicotyledons</taxon>
        <taxon>Gunneridae</taxon>
        <taxon>Pentapetalae</taxon>
        <taxon>asterids</taxon>
        <taxon>lamiids</taxon>
        <taxon>Solanales</taxon>
        <taxon>Solanaceae</taxon>
        <taxon>Nicotianoideae</taxon>
        <taxon>Nicotianeae</taxon>
        <taxon>Nicotiana</taxon>
    </lineage>
</organism>
<dbReference type="PaxDb" id="4097-A0A1S3X6D3"/>
<name>A0A1S3X6D3_TOBAC</name>
<evidence type="ECO:0000313" key="2">
    <source>
        <dbReference type="RefSeq" id="XP_016435406.1"/>
    </source>
</evidence>
<evidence type="ECO:0000256" key="1">
    <source>
        <dbReference type="SAM" id="Coils"/>
    </source>
</evidence>
<dbReference type="OrthoDB" id="10255522at2759"/>
<accession>A0A1S3X6D3</accession>
<feature type="coiled-coil region" evidence="1">
    <location>
        <begin position="110"/>
        <end position="186"/>
    </location>
</feature>
<gene>
    <name evidence="2" type="primary">LOC107761675</name>
</gene>
<proteinExistence type="predicted"/>
<reference evidence="2" key="1">
    <citation type="submission" date="2025-08" db="UniProtKB">
        <authorList>
            <consortium name="RefSeq"/>
        </authorList>
    </citation>
    <scope>IDENTIFICATION</scope>
</reference>
<dbReference type="KEGG" id="nta:107761675"/>
<protein>
    <submittedName>
        <fullName evidence="2">Myosin heavy chain, embryonic smooth muscle isoform-like</fullName>
    </submittedName>
</protein>
<dbReference type="AlphaFoldDB" id="A0A1S3X6D3"/>
<sequence>MNEVDTSCLFNEAQQALNWYRDELNQLEAEVRELIEKRDTYKLLSESHEGEDKNLRAELEAARKEHADLVEQIDQLRADMDAVEAEEWRGRTDCLALEKQTARALSTSAEVQLRATREKAEARSQKIEELQSQLSSIVSDRDTLAKELMAAKSVVEVTKADADEMVAQYKADAEETQDQLKDITEYVRWQSQREALEEIHARGFDLSSEFKSAMGFEAKTKKLAYPEDKEDS</sequence>
<dbReference type="RefSeq" id="XP_016435406.1">
    <property type="nucleotide sequence ID" value="XM_016579920.1"/>
</dbReference>